<dbReference type="InterPro" id="IPR003439">
    <property type="entry name" value="ABC_transporter-like_ATP-bd"/>
</dbReference>
<dbReference type="AlphaFoldDB" id="A0A0P9CXV3"/>
<dbReference type="EMBL" id="LJCR01001033">
    <property type="protein sequence ID" value="KPV51174.1"/>
    <property type="molecule type" value="Genomic_DNA"/>
</dbReference>
<evidence type="ECO:0000256" key="6">
    <source>
        <dbReference type="ARBA" id="ARBA00022840"/>
    </source>
</evidence>
<keyword evidence="7" id="KW-1278">Translocase</keyword>
<sequence length="326" mass="35295">MNDTPPVVAMRGIVKRFPGVLASDHVDFVLRRGEIHALLGENGAGKSTLMNILAGLYRADEGTIAVHGTPASFGSPRQAIEAGIGMIHQHFMLVPSQSVTENILLGLEHPRFRLRLAENERRVAELGEQFGLKVDPRAKIWQLSVGEQQRVEILKLLYRGADVLILDEPTAVLGPAETEQLFKTLRGMTAQGKSIIFISHKLNEVVSIADRVTVMRRGKVTAADVPTASTTAGELARLMVGRDVLFRVEREAQQPGPVVLSFENLSAENDRGLPALHELSLQVHAGEIVGLAGVAGNGQRELAEVATGLRRATGGRIRLNGEDITN</sequence>
<protein>
    <submittedName>
        <fullName evidence="10">Heme ABC transporter ATP-binding protein</fullName>
    </submittedName>
</protein>
<name>A0A0P9CXV3_9CHLR</name>
<keyword evidence="11" id="KW-1185">Reference proteome</keyword>
<organism evidence="10 11">
    <name type="scientific">Kouleothrix aurantiaca</name>
    <dbReference type="NCBI Taxonomy" id="186479"/>
    <lineage>
        <taxon>Bacteria</taxon>
        <taxon>Bacillati</taxon>
        <taxon>Chloroflexota</taxon>
        <taxon>Chloroflexia</taxon>
        <taxon>Chloroflexales</taxon>
        <taxon>Roseiflexineae</taxon>
        <taxon>Roseiflexaceae</taxon>
        <taxon>Kouleothrix</taxon>
    </lineage>
</organism>
<dbReference type="GO" id="GO:0016887">
    <property type="term" value="F:ATP hydrolysis activity"/>
    <property type="evidence" value="ECO:0007669"/>
    <property type="project" value="InterPro"/>
</dbReference>
<keyword evidence="2" id="KW-0813">Transport</keyword>
<dbReference type="FunFam" id="3.40.50.300:FF:000127">
    <property type="entry name" value="Ribose import ATP-binding protein RbsA"/>
    <property type="match status" value="1"/>
</dbReference>
<evidence type="ECO:0000259" key="9">
    <source>
        <dbReference type="PROSITE" id="PS50893"/>
    </source>
</evidence>
<reference evidence="10 11" key="1">
    <citation type="submission" date="2015-09" db="EMBL/GenBank/DDBJ databases">
        <title>Draft genome sequence of Kouleothrix aurantiaca JCM 19913.</title>
        <authorList>
            <person name="Hemp J."/>
        </authorList>
    </citation>
    <scope>NUCLEOTIDE SEQUENCE [LARGE SCALE GENOMIC DNA]</scope>
    <source>
        <strain evidence="10 11">COM-B</strain>
    </source>
</reference>
<dbReference type="PANTHER" id="PTHR43790:SF4">
    <property type="entry name" value="GUANOSINE IMPORT ATP-BINDING PROTEIN NUPO"/>
    <property type="match status" value="1"/>
</dbReference>
<evidence type="ECO:0000256" key="3">
    <source>
        <dbReference type="ARBA" id="ARBA00022475"/>
    </source>
</evidence>
<evidence type="ECO:0000256" key="8">
    <source>
        <dbReference type="ARBA" id="ARBA00023136"/>
    </source>
</evidence>
<dbReference type="Pfam" id="PF00005">
    <property type="entry name" value="ABC_tran"/>
    <property type="match status" value="1"/>
</dbReference>
<feature type="non-terminal residue" evidence="10">
    <location>
        <position position="326"/>
    </location>
</feature>
<feature type="domain" description="ABC transporter" evidence="9">
    <location>
        <begin position="8"/>
        <end position="242"/>
    </location>
</feature>
<dbReference type="CDD" id="cd03216">
    <property type="entry name" value="ABC_Carb_Monos_I"/>
    <property type="match status" value="1"/>
</dbReference>
<evidence type="ECO:0000256" key="4">
    <source>
        <dbReference type="ARBA" id="ARBA00022737"/>
    </source>
</evidence>
<keyword evidence="3" id="KW-1003">Cell membrane</keyword>
<dbReference type="SUPFAM" id="SSF52540">
    <property type="entry name" value="P-loop containing nucleoside triphosphate hydrolases"/>
    <property type="match status" value="2"/>
</dbReference>
<dbReference type="PANTHER" id="PTHR43790">
    <property type="entry name" value="CARBOHYDRATE TRANSPORT ATP-BINDING PROTEIN MG119-RELATED"/>
    <property type="match status" value="1"/>
</dbReference>
<evidence type="ECO:0000256" key="7">
    <source>
        <dbReference type="ARBA" id="ARBA00022967"/>
    </source>
</evidence>
<dbReference type="Gene3D" id="3.40.50.300">
    <property type="entry name" value="P-loop containing nucleotide triphosphate hydrolases"/>
    <property type="match status" value="2"/>
</dbReference>
<gene>
    <name evidence="10" type="ORF">SE17_22720</name>
</gene>
<proteinExistence type="predicted"/>
<comment type="subcellular location">
    <subcellularLocation>
        <location evidence="1">Cell membrane</location>
        <topology evidence="1">Peripheral membrane protein</topology>
    </subcellularLocation>
</comment>
<evidence type="ECO:0000313" key="11">
    <source>
        <dbReference type="Proteomes" id="UP000050509"/>
    </source>
</evidence>
<accession>A0A0P9CXV3</accession>
<keyword evidence="5" id="KW-0547">Nucleotide-binding</keyword>
<keyword evidence="6 10" id="KW-0067">ATP-binding</keyword>
<dbReference type="SMART" id="SM00382">
    <property type="entry name" value="AAA"/>
    <property type="match status" value="1"/>
</dbReference>
<keyword evidence="8" id="KW-0472">Membrane</keyword>
<dbReference type="PROSITE" id="PS50893">
    <property type="entry name" value="ABC_TRANSPORTER_2"/>
    <property type="match status" value="1"/>
</dbReference>
<dbReference type="GO" id="GO:0005886">
    <property type="term" value="C:plasma membrane"/>
    <property type="evidence" value="ECO:0007669"/>
    <property type="project" value="UniProtKB-SubCell"/>
</dbReference>
<keyword evidence="4" id="KW-0677">Repeat</keyword>
<dbReference type="GO" id="GO:0005524">
    <property type="term" value="F:ATP binding"/>
    <property type="evidence" value="ECO:0007669"/>
    <property type="project" value="UniProtKB-KW"/>
</dbReference>
<dbReference type="PROSITE" id="PS00211">
    <property type="entry name" value="ABC_TRANSPORTER_1"/>
    <property type="match status" value="1"/>
</dbReference>
<comment type="caution">
    <text evidence="10">The sequence shown here is derived from an EMBL/GenBank/DDBJ whole genome shotgun (WGS) entry which is preliminary data.</text>
</comment>
<evidence type="ECO:0000313" key="10">
    <source>
        <dbReference type="EMBL" id="KPV51174.1"/>
    </source>
</evidence>
<dbReference type="InterPro" id="IPR027417">
    <property type="entry name" value="P-loop_NTPase"/>
</dbReference>
<dbReference type="InterPro" id="IPR017871">
    <property type="entry name" value="ABC_transporter-like_CS"/>
</dbReference>
<evidence type="ECO:0000256" key="5">
    <source>
        <dbReference type="ARBA" id="ARBA00022741"/>
    </source>
</evidence>
<dbReference type="Proteomes" id="UP000050509">
    <property type="component" value="Unassembled WGS sequence"/>
</dbReference>
<evidence type="ECO:0000256" key="2">
    <source>
        <dbReference type="ARBA" id="ARBA00022448"/>
    </source>
</evidence>
<dbReference type="InterPro" id="IPR003593">
    <property type="entry name" value="AAA+_ATPase"/>
</dbReference>
<evidence type="ECO:0000256" key="1">
    <source>
        <dbReference type="ARBA" id="ARBA00004202"/>
    </source>
</evidence>
<dbReference type="InterPro" id="IPR050107">
    <property type="entry name" value="ABC_carbohydrate_import_ATPase"/>
</dbReference>